<reference evidence="16" key="1">
    <citation type="submission" date="2017-07" db="EMBL/GenBank/DDBJ databases">
        <title>Taro Niue Genome Assembly and Annotation.</title>
        <authorList>
            <person name="Atibalentja N."/>
            <person name="Keating K."/>
            <person name="Fields C.J."/>
        </authorList>
    </citation>
    <scope>NUCLEOTIDE SEQUENCE</scope>
    <source>
        <strain evidence="16">Niue_2</strain>
        <tissue evidence="16">Leaf</tissue>
    </source>
</reference>
<comment type="subcellular location">
    <subcellularLocation>
        <location evidence="2">Cytoplasm</location>
    </subcellularLocation>
    <subcellularLocation>
        <location evidence="1 11">Nucleus</location>
    </subcellularLocation>
</comment>
<feature type="domain" description="E2F/DP family winged-helix DNA-binding" evidence="15">
    <location>
        <begin position="258"/>
        <end position="341"/>
    </location>
</feature>
<evidence type="ECO:0000256" key="6">
    <source>
        <dbReference type="ARBA" id="ARBA00023054"/>
    </source>
</evidence>
<evidence type="ECO:0000256" key="8">
    <source>
        <dbReference type="ARBA" id="ARBA00023163"/>
    </source>
</evidence>
<dbReference type="PANTHER" id="PTHR12548">
    <property type="entry name" value="TRANSCRIPTION FACTOR DP"/>
    <property type="match status" value="1"/>
</dbReference>
<keyword evidence="4" id="KW-0963">Cytoplasm</keyword>
<sequence>MDQLDGPNGIPLAHFFLRRGPLVLILAKSGVVECLPLHLELPLFSLSPARPNPRSEPSSAHESLLRRCKPRSLRSRQPLPLPPHGPPRTRRTDALPSPFMSRTLLLSAPSASKFRGLRVTRTSSNYPGWVAHQLGTLGLFGWFSRAGSPPDVFLCRMVIGGDPRQEDGEKNLSSLASGPNSKPSWGTPAPSGGHSASSSGSPGSPSSRSEAAVTTPASENTSIRLNHLDIHGDDPGSPQGTVTGKKKKRGARAVSGDKSGRGLRQFSMKVCEKVQSKGRTTYNEVADELVAEFADPGSSIASPDQQQYDEKNIRRRVYDALNVLMAMDIISKDKKEIQWKGLPRTSLNDIEELKAERVALRSRIEKKAAYLQELEDQYIGLQNLVERNERLYNSGIAPSGGVALPFILVQTRPHATVEVEISEDMQLVHFDFNSTPFKLHDDTYVLKAMGFCERQNEDDTQHAIVNGGESSSSLTMYPLQAPPAAKPNESGKGHSPPPIPGILKARVKHEH</sequence>
<feature type="compositionally biased region" description="Polar residues" evidence="13">
    <location>
        <begin position="171"/>
        <end position="184"/>
    </location>
</feature>
<dbReference type="GO" id="GO:0051726">
    <property type="term" value="P:regulation of cell cycle"/>
    <property type="evidence" value="ECO:0007669"/>
    <property type="project" value="InterPro"/>
</dbReference>
<feature type="region of interest" description="Disordered" evidence="13">
    <location>
        <begin position="162"/>
        <end position="261"/>
    </location>
</feature>
<dbReference type="OrthoDB" id="552115at2759"/>
<keyword evidence="9 11" id="KW-0539">Nucleus</keyword>
<dbReference type="GO" id="GO:0000981">
    <property type="term" value="F:DNA-binding transcription factor activity, RNA polymerase II-specific"/>
    <property type="evidence" value="ECO:0007669"/>
    <property type="project" value="TreeGrafter"/>
</dbReference>
<evidence type="ECO:0000256" key="9">
    <source>
        <dbReference type="ARBA" id="ARBA00023242"/>
    </source>
</evidence>
<evidence type="ECO:0000256" key="12">
    <source>
        <dbReference type="SAM" id="Coils"/>
    </source>
</evidence>
<dbReference type="PANTHER" id="PTHR12548:SF9">
    <property type="entry name" value="TRANSCRIPTION FACTOR DP"/>
    <property type="match status" value="1"/>
</dbReference>
<dbReference type="GO" id="GO:0070176">
    <property type="term" value="C:DRM complex"/>
    <property type="evidence" value="ECO:0007669"/>
    <property type="project" value="UniProtKB-ARBA"/>
</dbReference>
<dbReference type="SMART" id="SM01138">
    <property type="entry name" value="DP"/>
    <property type="match status" value="1"/>
</dbReference>
<evidence type="ECO:0000313" key="16">
    <source>
        <dbReference type="EMBL" id="MQL78769.1"/>
    </source>
</evidence>
<dbReference type="InterPro" id="IPR037241">
    <property type="entry name" value="E2F-DP_heterodim"/>
</dbReference>
<dbReference type="Pfam" id="PF02319">
    <property type="entry name" value="WHD_E2F_TDP"/>
    <property type="match status" value="1"/>
</dbReference>
<feature type="compositionally biased region" description="Low complexity" evidence="13">
    <location>
        <begin position="188"/>
        <end position="212"/>
    </location>
</feature>
<dbReference type="SUPFAM" id="SSF144074">
    <property type="entry name" value="E2F-DP heterodimerization region"/>
    <property type="match status" value="1"/>
</dbReference>
<dbReference type="InterPro" id="IPR038168">
    <property type="entry name" value="TF_DP_C_sf"/>
</dbReference>
<keyword evidence="6 12" id="KW-0175">Coiled coil</keyword>
<evidence type="ECO:0000256" key="4">
    <source>
        <dbReference type="ARBA" id="ARBA00022490"/>
    </source>
</evidence>
<keyword evidence="10" id="KW-0131">Cell cycle</keyword>
<evidence type="ECO:0000256" key="11">
    <source>
        <dbReference type="RuleBase" id="RU003796"/>
    </source>
</evidence>
<dbReference type="EMBL" id="NMUH01000416">
    <property type="protein sequence ID" value="MQL78769.1"/>
    <property type="molecule type" value="Genomic_DNA"/>
</dbReference>
<dbReference type="CDD" id="cd14458">
    <property type="entry name" value="DP_DD"/>
    <property type="match status" value="1"/>
</dbReference>
<gene>
    <name evidence="16" type="ORF">Taro_011187</name>
</gene>
<feature type="region of interest" description="Disordered" evidence="13">
    <location>
        <begin position="463"/>
        <end position="511"/>
    </location>
</feature>
<comment type="caution">
    <text evidence="16">The sequence shown here is derived from an EMBL/GenBank/DDBJ whole genome shotgun (WGS) entry which is preliminary data.</text>
</comment>
<evidence type="ECO:0000259" key="14">
    <source>
        <dbReference type="SMART" id="SM01138"/>
    </source>
</evidence>
<evidence type="ECO:0000256" key="1">
    <source>
        <dbReference type="ARBA" id="ARBA00004123"/>
    </source>
</evidence>
<evidence type="ECO:0000313" key="17">
    <source>
        <dbReference type="Proteomes" id="UP000652761"/>
    </source>
</evidence>
<feature type="region of interest" description="Disordered" evidence="13">
    <location>
        <begin position="46"/>
        <end position="95"/>
    </location>
</feature>
<evidence type="ECO:0000256" key="5">
    <source>
        <dbReference type="ARBA" id="ARBA00023015"/>
    </source>
</evidence>
<dbReference type="Pfam" id="PF08781">
    <property type="entry name" value="DP"/>
    <property type="match status" value="1"/>
</dbReference>
<protein>
    <recommendedName>
        <fullName evidence="18">Transcription factor-like protein DPB</fullName>
    </recommendedName>
</protein>
<dbReference type="InterPro" id="IPR036388">
    <property type="entry name" value="WH-like_DNA-bd_sf"/>
</dbReference>
<dbReference type="InterPro" id="IPR014889">
    <property type="entry name" value="Transc_factor_DP_C"/>
</dbReference>
<keyword evidence="7 11" id="KW-0238">DNA-binding</keyword>
<evidence type="ECO:0008006" key="18">
    <source>
        <dbReference type="Google" id="ProtNLM"/>
    </source>
</evidence>
<feature type="domain" description="Transcription factor DP C-terminal" evidence="14">
    <location>
        <begin position="348"/>
        <end position="509"/>
    </location>
</feature>
<dbReference type="Proteomes" id="UP000652761">
    <property type="component" value="Unassembled WGS sequence"/>
</dbReference>
<evidence type="ECO:0000256" key="10">
    <source>
        <dbReference type="ARBA" id="ARBA00023306"/>
    </source>
</evidence>
<evidence type="ECO:0000256" key="2">
    <source>
        <dbReference type="ARBA" id="ARBA00004496"/>
    </source>
</evidence>
<dbReference type="InterPro" id="IPR003316">
    <property type="entry name" value="E2F_WHTH_DNA-bd_dom"/>
</dbReference>
<keyword evidence="8 11" id="KW-0804">Transcription</keyword>
<feature type="coiled-coil region" evidence="12">
    <location>
        <begin position="357"/>
        <end position="391"/>
    </location>
</feature>
<dbReference type="FunFam" id="1.10.10.10:FF:000187">
    <property type="entry name" value="Transcription factor-like protein DPB"/>
    <property type="match status" value="1"/>
</dbReference>
<organism evidence="16 17">
    <name type="scientific">Colocasia esculenta</name>
    <name type="common">Wild taro</name>
    <name type="synonym">Arum esculentum</name>
    <dbReference type="NCBI Taxonomy" id="4460"/>
    <lineage>
        <taxon>Eukaryota</taxon>
        <taxon>Viridiplantae</taxon>
        <taxon>Streptophyta</taxon>
        <taxon>Embryophyta</taxon>
        <taxon>Tracheophyta</taxon>
        <taxon>Spermatophyta</taxon>
        <taxon>Magnoliopsida</taxon>
        <taxon>Liliopsida</taxon>
        <taxon>Araceae</taxon>
        <taxon>Aroideae</taxon>
        <taxon>Colocasieae</taxon>
        <taxon>Colocasia</taxon>
    </lineage>
</organism>
<dbReference type="InterPro" id="IPR015648">
    <property type="entry name" value="Transcrpt_fac_DP"/>
</dbReference>
<dbReference type="SMART" id="SM01372">
    <property type="entry name" value="E2F_TDP"/>
    <property type="match status" value="1"/>
</dbReference>
<evidence type="ECO:0000256" key="7">
    <source>
        <dbReference type="ARBA" id="ARBA00023125"/>
    </source>
</evidence>
<dbReference type="InterPro" id="IPR036390">
    <property type="entry name" value="WH_DNA-bd_sf"/>
</dbReference>
<dbReference type="GO" id="GO:0000977">
    <property type="term" value="F:RNA polymerase II transcription regulatory region sequence-specific DNA binding"/>
    <property type="evidence" value="ECO:0007669"/>
    <property type="project" value="TreeGrafter"/>
</dbReference>
<evidence type="ECO:0000256" key="3">
    <source>
        <dbReference type="ARBA" id="ARBA00010940"/>
    </source>
</evidence>
<dbReference type="Gene3D" id="1.10.10.10">
    <property type="entry name" value="Winged helix-like DNA-binding domain superfamily/Winged helix DNA-binding domain"/>
    <property type="match status" value="1"/>
</dbReference>
<keyword evidence="5 11" id="KW-0805">Transcription regulation</keyword>
<evidence type="ECO:0000256" key="13">
    <source>
        <dbReference type="SAM" id="MobiDB-lite"/>
    </source>
</evidence>
<comment type="similarity">
    <text evidence="3 11">Belongs to the E2F/DP family.</text>
</comment>
<accession>A0A843UFE2</accession>
<evidence type="ECO:0000259" key="15">
    <source>
        <dbReference type="SMART" id="SM01372"/>
    </source>
</evidence>
<name>A0A843UFE2_COLES</name>
<dbReference type="Gene3D" id="1.20.140.80">
    <property type="entry name" value="Transcription factor DP"/>
    <property type="match status" value="1"/>
</dbReference>
<dbReference type="FunFam" id="1.20.140.80:FF:000002">
    <property type="entry name" value="Transcription factor-like protein DPB"/>
    <property type="match status" value="1"/>
</dbReference>
<feature type="compositionally biased region" description="Polar residues" evidence="13">
    <location>
        <begin position="215"/>
        <end position="224"/>
    </location>
</feature>
<dbReference type="GO" id="GO:0005737">
    <property type="term" value="C:cytoplasm"/>
    <property type="evidence" value="ECO:0007669"/>
    <property type="project" value="UniProtKB-SubCell"/>
</dbReference>
<proteinExistence type="inferred from homology"/>
<dbReference type="AlphaFoldDB" id="A0A843UFE2"/>
<dbReference type="SUPFAM" id="SSF46785">
    <property type="entry name" value="Winged helix' DNA-binding domain"/>
    <property type="match status" value="1"/>
</dbReference>
<keyword evidence="17" id="KW-1185">Reference proteome</keyword>